<reference evidence="1 2" key="1">
    <citation type="submission" date="2019-02" db="EMBL/GenBank/DDBJ databases">
        <title>Deep-cultivation of Planctomycetes and their phenomic and genomic characterization uncovers novel biology.</title>
        <authorList>
            <person name="Wiegand S."/>
            <person name="Jogler M."/>
            <person name="Boedeker C."/>
            <person name="Pinto D."/>
            <person name="Vollmers J."/>
            <person name="Rivas-Marin E."/>
            <person name="Kohn T."/>
            <person name="Peeters S.H."/>
            <person name="Heuer A."/>
            <person name="Rast P."/>
            <person name="Oberbeckmann S."/>
            <person name="Bunk B."/>
            <person name="Jeske O."/>
            <person name="Meyerdierks A."/>
            <person name="Storesund J.E."/>
            <person name="Kallscheuer N."/>
            <person name="Luecker S."/>
            <person name="Lage O.M."/>
            <person name="Pohl T."/>
            <person name="Merkel B.J."/>
            <person name="Hornburger P."/>
            <person name="Mueller R.-W."/>
            <person name="Bruemmer F."/>
            <person name="Labrenz M."/>
            <person name="Spormann A.M."/>
            <person name="Op Den Camp H."/>
            <person name="Overmann J."/>
            <person name="Amann R."/>
            <person name="Jetten M.S.M."/>
            <person name="Mascher T."/>
            <person name="Medema M.H."/>
            <person name="Devos D.P."/>
            <person name="Kaster A.-K."/>
            <person name="Ovreas L."/>
            <person name="Rohde M."/>
            <person name="Galperin M.Y."/>
            <person name="Jogler C."/>
        </authorList>
    </citation>
    <scope>NUCLEOTIDE SEQUENCE [LARGE SCALE GENOMIC DNA]</scope>
    <source>
        <strain evidence="1 2">KOR42</strain>
    </source>
</reference>
<comment type="caution">
    <text evidence="1">The sequence shown here is derived from an EMBL/GenBank/DDBJ whole genome shotgun (WGS) entry which is preliminary data.</text>
</comment>
<dbReference type="OrthoDB" id="5165286at2"/>
<dbReference type="Proteomes" id="UP000317243">
    <property type="component" value="Unassembled WGS sequence"/>
</dbReference>
<organism evidence="1 2">
    <name type="scientific">Thalassoglobus neptunius</name>
    <dbReference type="NCBI Taxonomy" id="1938619"/>
    <lineage>
        <taxon>Bacteria</taxon>
        <taxon>Pseudomonadati</taxon>
        <taxon>Planctomycetota</taxon>
        <taxon>Planctomycetia</taxon>
        <taxon>Planctomycetales</taxon>
        <taxon>Planctomycetaceae</taxon>
        <taxon>Thalassoglobus</taxon>
    </lineage>
</organism>
<gene>
    <name evidence="1" type="ORF">KOR42_50150</name>
</gene>
<keyword evidence="2" id="KW-1185">Reference proteome</keyword>
<accession>A0A5C5VNA5</accession>
<evidence type="ECO:0000313" key="1">
    <source>
        <dbReference type="EMBL" id="TWT40048.1"/>
    </source>
</evidence>
<name>A0A5C5VNA5_9PLAN</name>
<sequence>MTTPSGFVFVKDSLDKTFLSQNGSSNRIDHEWDDFVEIIPGTGIKMPRTLRVRTHARSPERCGGCRGWTKARVTARYVAYQ</sequence>
<dbReference type="EMBL" id="SIHI01000057">
    <property type="protein sequence ID" value="TWT40048.1"/>
    <property type="molecule type" value="Genomic_DNA"/>
</dbReference>
<protein>
    <submittedName>
        <fullName evidence="1">Uncharacterized protein</fullName>
    </submittedName>
</protein>
<dbReference type="AlphaFoldDB" id="A0A5C5VNA5"/>
<proteinExistence type="predicted"/>
<evidence type="ECO:0000313" key="2">
    <source>
        <dbReference type="Proteomes" id="UP000317243"/>
    </source>
</evidence>